<dbReference type="EMBL" id="JAGMWT010000008">
    <property type="protein sequence ID" value="KAH7123989.1"/>
    <property type="molecule type" value="Genomic_DNA"/>
</dbReference>
<evidence type="ECO:0000313" key="2">
    <source>
        <dbReference type="Proteomes" id="UP000700596"/>
    </source>
</evidence>
<reference evidence="1" key="1">
    <citation type="journal article" date="2021" name="Nat. Commun.">
        <title>Genetic determinants of endophytism in the Arabidopsis root mycobiome.</title>
        <authorList>
            <person name="Mesny F."/>
            <person name="Miyauchi S."/>
            <person name="Thiergart T."/>
            <person name="Pickel B."/>
            <person name="Atanasova L."/>
            <person name="Karlsson M."/>
            <person name="Huettel B."/>
            <person name="Barry K.W."/>
            <person name="Haridas S."/>
            <person name="Chen C."/>
            <person name="Bauer D."/>
            <person name="Andreopoulos W."/>
            <person name="Pangilinan J."/>
            <person name="LaButti K."/>
            <person name="Riley R."/>
            <person name="Lipzen A."/>
            <person name="Clum A."/>
            <person name="Drula E."/>
            <person name="Henrissat B."/>
            <person name="Kohler A."/>
            <person name="Grigoriev I.V."/>
            <person name="Martin F.M."/>
            <person name="Hacquard S."/>
        </authorList>
    </citation>
    <scope>NUCLEOTIDE SEQUENCE</scope>
    <source>
        <strain evidence="1">MPI-CAGE-CH-0243</strain>
    </source>
</reference>
<keyword evidence="2" id="KW-1185">Reference proteome</keyword>
<evidence type="ECO:0000313" key="1">
    <source>
        <dbReference type="EMBL" id="KAH7123989.1"/>
    </source>
</evidence>
<proteinExistence type="predicted"/>
<dbReference type="AlphaFoldDB" id="A0A9P9DS21"/>
<gene>
    <name evidence="1" type="ORF">B0J11DRAFT_507029</name>
</gene>
<protein>
    <submittedName>
        <fullName evidence="1">Uncharacterized protein</fullName>
    </submittedName>
</protein>
<organism evidence="1 2">
    <name type="scientific">Dendryphion nanum</name>
    <dbReference type="NCBI Taxonomy" id="256645"/>
    <lineage>
        <taxon>Eukaryota</taxon>
        <taxon>Fungi</taxon>
        <taxon>Dikarya</taxon>
        <taxon>Ascomycota</taxon>
        <taxon>Pezizomycotina</taxon>
        <taxon>Dothideomycetes</taxon>
        <taxon>Pleosporomycetidae</taxon>
        <taxon>Pleosporales</taxon>
        <taxon>Torulaceae</taxon>
        <taxon>Dendryphion</taxon>
    </lineage>
</organism>
<sequence>MSTQTMAYDFEMTTRHHYAPLVEDIEYPVQSHNQIRFRNLILGEVPREGLVVNKRLWRPSLFERLPAEIRYMIYEFLHYPITRITNPNRGLPAKTICYRDLNTVREKLTLLGVNRRIRTELLGLIFSKTTVSFGYHRGDEPVLWNTDDFCWHYECDMFRVSFYQMDWSSSFFESLVSVALSKSTDTRMPNYNWYQSEHVSMRTRLAEQAMAIRFIADHCPRLVFFTYYPIQTDHLRGKKRRITENGLRPRDVASVAIALRKLVLKCQDLDIVTFIVVENAHSNFRHSKYTRMDGPVYWHCQCDRKGILLDLRDVSVHKREDSVEQWVKEVIEILRLIG</sequence>
<comment type="caution">
    <text evidence="1">The sequence shown here is derived from an EMBL/GenBank/DDBJ whole genome shotgun (WGS) entry which is preliminary data.</text>
</comment>
<dbReference type="Proteomes" id="UP000700596">
    <property type="component" value="Unassembled WGS sequence"/>
</dbReference>
<accession>A0A9P9DS21</accession>
<name>A0A9P9DS21_9PLEO</name>